<dbReference type="InterPro" id="IPR037066">
    <property type="entry name" value="Plug_dom_sf"/>
</dbReference>
<organism evidence="6 7">
    <name type="scientific">Bacteroides uniformis</name>
    <dbReference type="NCBI Taxonomy" id="820"/>
    <lineage>
        <taxon>Bacteria</taxon>
        <taxon>Pseudomonadati</taxon>
        <taxon>Bacteroidota</taxon>
        <taxon>Bacteroidia</taxon>
        <taxon>Bacteroidales</taxon>
        <taxon>Bacteroidaceae</taxon>
        <taxon>Bacteroides</taxon>
    </lineage>
</organism>
<dbReference type="Gene3D" id="2.60.40.1120">
    <property type="entry name" value="Carboxypeptidase-like, regulatory domain"/>
    <property type="match status" value="1"/>
</dbReference>
<evidence type="ECO:0000313" key="7">
    <source>
        <dbReference type="Proteomes" id="UP000462376"/>
    </source>
</evidence>
<dbReference type="FunFam" id="2.170.130.10:FF:000003">
    <property type="entry name" value="SusC/RagA family TonB-linked outer membrane protein"/>
    <property type="match status" value="1"/>
</dbReference>
<protein>
    <submittedName>
        <fullName evidence="6">TonB-dependent receptor</fullName>
    </submittedName>
</protein>
<evidence type="ECO:0000259" key="5">
    <source>
        <dbReference type="Pfam" id="PF07715"/>
    </source>
</evidence>
<dbReference type="InterPro" id="IPR023997">
    <property type="entry name" value="TonB-dep_OMP_SusC/RagA_CS"/>
</dbReference>
<dbReference type="SUPFAM" id="SSF56935">
    <property type="entry name" value="Porins"/>
    <property type="match status" value="1"/>
</dbReference>
<accession>A0A139K0W6</accession>
<dbReference type="Pfam" id="PF07715">
    <property type="entry name" value="Plug"/>
    <property type="match status" value="1"/>
</dbReference>
<dbReference type="AlphaFoldDB" id="A0A139K0W6"/>
<keyword evidence="6" id="KW-0675">Receptor</keyword>
<proteinExistence type="inferred from homology"/>
<dbReference type="InterPro" id="IPR012910">
    <property type="entry name" value="Plug_dom"/>
</dbReference>
<dbReference type="InterPro" id="IPR000531">
    <property type="entry name" value="Beta-barrel_TonB"/>
</dbReference>
<comment type="subcellular location">
    <subcellularLocation>
        <location evidence="1">Cell outer membrane</location>
        <topology evidence="1">Multi-pass membrane protein</topology>
    </subcellularLocation>
</comment>
<dbReference type="Proteomes" id="UP000462376">
    <property type="component" value="Unassembled WGS sequence"/>
</dbReference>
<keyword evidence="1" id="KW-0812">Transmembrane</keyword>
<dbReference type="SUPFAM" id="SSF49464">
    <property type="entry name" value="Carboxypeptidase regulatory domain-like"/>
    <property type="match status" value="1"/>
</dbReference>
<sequence>MKTRMIKSFVCVCGLLVSLNVVAASLKPVKGKVVDRFNNPLPGATIQVTHSPEKTITDVDGNFNFETIEDAELIVSYIGFRTLKLKTAGENFIHVVLDEDSQLLNDVVVVGYSTNKKVNLSGSVSSLNSEKLASRRVSNVSSALQGMAAGVTVTTQSGEPGGNGGHIRIRGIGTFGGDSAAPLVLVDGVEGTIDEVDPNIIESVSVLKDAASASIYGSRAANGVILVTTKRGGSQDKFSISYKGYFGFQGATMLPQKVDALEYMQLENVAAGNDGSDLPYSDEYIREYVAGMATDPDIYPNTDWQDLILTENGFNHGHTLTLTSSSERIKTLTSIGYLDQTGIVVNSSYRKISVRNNMDIKLSDRLDMKFDIQVSNANKNSSPYEGHAFNYMNTRTPNIVNQFTTGLYNGANGLMGNNPVLLLREGGIVKNNVIRATMAMALTYKILDGWNVSVQATPRYITKNNHNYKNSVTTYGDPEGTTSFKSGETYNSLTESAYRYFYWNTQALTNYEKQLDDHYFKVMAGMECQTYTEKTLSAYRQVFNFPQYDQIDAGNIENMNNGGGEYQWAINSFFGRLNYNYKERYLVEANIRTDGSSRFAEGNRYGVFPSFSAAWRISEEPFMESIRDRVDNLKLRASWGKLGNQNIGSSYYPTTQQLSTGSISMGGNLYTTSAVTSLSNRDLTWETSTMTDLGIDLSLFGCINITADWYRKITDGILMKLDIPNHIGMGAPFQNAGKVRNQGWELSVGYSKKLTRDFLLDAALTLSDVKNTITDMRGTSSTSGDIRNQEGSSINSIYGLICDGFINSQEEADEINANCPQFGTTVYPGDLKYRNVSGDNKITTDDKTIIGSTVPRYSYSFNLGVGYKGIHLSAFLQGVGKADGYLNSYYVMPCYQGGTYRKEHLDYWTEQNHDASTPRLSYKSSNNTYTSSFWMKSAAYLRLKNLQLGYDLPSKWMKAIGLKSAYIYANAENLLTFTDFWDGYDPEVNYNASATDGVSLGAANNYPQTKAFTFGVDIKF</sequence>
<feature type="domain" description="TonB-dependent receptor plug" evidence="5">
    <location>
        <begin position="117"/>
        <end position="224"/>
    </location>
</feature>
<dbReference type="InterPro" id="IPR023996">
    <property type="entry name" value="TonB-dep_OMP_SusC/RagA"/>
</dbReference>
<gene>
    <name evidence="6" type="ORF">GAP47_02325</name>
</gene>
<feature type="signal peptide" evidence="3">
    <location>
        <begin position="1"/>
        <end position="23"/>
    </location>
</feature>
<dbReference type="InterPro" id="IPR008969">
    <property type="entry name" value="CarboxyPept-like_regulatory"/>
</dbReference>
<dbReference type="PROSITE" id="PS52016">
    <property type="entry name" value="TONB_DEPENDENT_REC_3"/>
    <property type="match status" value="1"/>
</dbReference>
<keyword evidence="1 2" id="KW-0472">Membrane</keyword>
<feature type="domain" description="TonB-dependent receptor-like beta-barrel" evidence="4">
    <location>
        <begin position="380"/>
        <end position="974"/>
    </location>
</feature>
<comment type="similarity">
    <text evidence="1 2">Belongs to the TonB-dependent receptor family.</text>
</comment>
<dbReference type="Pfam" id="PF13715">
    <property type="entry name" value="CarbopepD_reg_2"/>
    <property type="match status" value="1"/>
</dbReference>
<dbReference type="InterPro" id="IPR039426">
    <property type="entry name" value="TonB-dep_rcpt-like"/>
</dbReference>
<evidence type="ECO:0000313" key="6">
    <source>
        <dbReference type="EMBL" id="KAB4241473.1"/>
    </source>
</evidence>
<dbReference type="NCBIfam" id="TIGR04057">
    <property type="entry name" value="SusC_RagA_signa"/>
    <property type="match status" value="1"/>
</dbReference>
<keyword evidence="2" id="KW-0798">TonB box</keyword>
<evidence type="ECO:0000256" key="2">
    <source>
        <dbReference type="RuleBase" id="RU003357"/>
    </source>
</evidence>
<name>A0A139K0W6_BACUN</name>
<evidence type="ECO:0000256" key="3">
    <source>
        <dbReference type="SAM" id="SignalP"/>
    </source>
</evidence>
<keyword evidence="1" id="KW-0813">Transport</keyword>
<keyword evidence="1" id="KW-0998">Cell outer membrane</keyword>
<evidence type="ECO:0000259" key="4">
    <source>
        <dbReference type="Pfam" id="PF00593"/>
    </source>
</evidence>
<keyword evidence="3" id="KW-0732">Signal</keyword>
<dbReference type="NCBIfam" id="TIGR04056">
    <property type="entry name" value="OMP_RagA_SusC"/>
    <property type="match status" value="1"/>
</dbReference>
<dbReference type="EMBL" id="WCTL01000001">
    <property type="protein sequence ID" value="KAB4241473.1"/>
    <property type="molecule type" value="Genomic_DNA"/>
</dbReference>
<evidence type="ECO:0000256" key="1">
    <source>
        <dbReference type="PROSITE-ProRule" id="PRU01360"/>
    </source>
</evidence>
<feature type="chain" id="PRO_5043134311" evidence="3">
    <location>
        <begin position="24"/>
        <end position="1020"/>
    </location>
</feature>
<reference evidence="6 7" key="1">
    <citation type="journal article" date="2019" name="Nat. Med.">
        <title>A library of human gut bacterial isolates paired with longitudinal multiomics data enables mechanistic microbiome research.</title>
        <authorList>
            <person name="Poyet M."/>
            <person name="Groussin M."/>
            <person name="Gibbons S.M."/>
            <person name="Avila-Pacheco J."/>
            <person name="Jiang X."/>
            <person name="Kearney S.M."/>
            <person name="Perrotta A.R."/>
            <person name="Berdy B."/>
            <person name="Zhao S."/>
            <person name="Lieberman T.D."/>
            <person name="Swanson P.K."/>
            <person name="Smith M."/>
            <person name="Roesemann S."/>
            <person name="Alexander J.E."/>
            <person name="Rich S.A."/>
            <person name="Livny J."/>
            <person name="Vlamakis H."/>
            <person name="Clish C."/>
            <person name="Bullock K."/>
            <person name="Deik A."/>
            <person name="Scott J."/>
            <person name="Pierce K.A."/>
            <person name="Xavier R.J."/>
            <person name="Alm E.J."/>
        </authorList>
    </citation>
    <scope>NUCLEOTIDE SEQUENCE [LARGE SCALE GENOMIC DNA]</scope>
    <source>
        <strain evidence="6 7">BIOML-A5</strain>
    </source>
</reference>
<dbReference type="GO" id="GO:0009279">
    <property type="term" value="C:cell outer membrane"/>
    <property type="evidence" value="ECO:0007669"/>
    <property type="project" value="UniProtKB-SubCell"/>
</dbReference>
<dbReference type="Gene3D" id="2.170.130.10">
    <property type="entry name" value="TonB-dependent receptor, plug domain"/>
    <property type="match status" value="1"/>
</dbReference>
<keyword evidence="1" id="KW-1134">Transmembrane beta strand</keyword>
<comment type="caution">
    <text evidence="6">The sequence shown here is derived from an EMBL/GenBank/DDBJ whole genome shotgun (WGS) entry which is preliminary data.</text>
</comment>
<dbReference type="Pfam" id="PF00593">
    <property type="entry name" value="TonB_dep_Rec_b-barrel"/>
    <property type="match status" value="1"/>
</dbReference>